<protein>
    <submittedName>
        <fullName evidence="2">Uncharacterized protein</fullName>
    </submittedName>
</protein>
<comment type="caution">
    <text evidence="2">The sequence shown here is derived from an EMBL/GenBank/DDBJ whole genome shotgun (WGS) entry which is preliminary data.</text>
</comment>
<dbReference type="Proteomes" id="UP000005561">
    <property type="component" value="Unassembled WGS sequence"/>
</dbReference>
<name>C6LFB7_9FIRM</name>
<dbReference type="EMBL" id="ACCL02000009">
    <property type="protein sequence ID" value="EET60856.1"/>
    <property type="molecule type" value="Genomic_DNA"/>
</dbReference>
<dbReference type="AlphaFoldDB" id="C6LFB7"/>
<reference evidence="2" key="1">
    <citation type="submission" date="2009-07" db="EMBL/GenBank/DDBJ databases">
        <authorList>
            <person name="Weinstock G."/>
            <person name="Sodergren E."/>
            <person name="Clifton S."/>
            <person name="Fulton L."/>
            <person name="Fulton B."/>
            <person name="Courtney L."/>
            <person name="Fronick C."/>
            <person name="Harrison M."/>
            <person name="Strong C."/>
            <person name="Farmer C."/>
            <person name="Delahaunty K."/>
            <person name="Markovic C."/>
            <person name="Hall O."/>
            <person name="Minx P."/>
            <person name="Tomlinson C."/>
            <person name="Mitreva M."/>
            <person name="Nelson J."/>
            <person name="Hou S."/>
            <person name="Wollam A."/>
            <person name="Pepin K.H."/>
            <person name="Johnson M."/>
            <person name="Bhonagiri V."/>
            <person name="Nash W.E."/>
            <person name="Warren W."/>
            <person name="Chinwalla A."/>
            <person name="Mardis E.R."/>
            <person name="Wilson R.K."/>
        </authorList>
    </citation>
    <scope>NUCLEOTIDE SEQUENCE [LARGE SCALE GENOMIC DNA]</scope>
    <source>
        <strain evidence="2">DSM 14469</strain>
    </source>
</reference>
<gene>
    <name evidence="2" type="ORF">BRYFOR_07319</name>
</gene>
<keyword evidence="3" id="KW-1185">Reference proteome</keyword>
<evidence type="ECO:0000313" key="3">
    <source>
        <dbReference type="Proteomes" id="UP000005561"/>
    </source>
</evidence>
<proteinExistence type="predicted"/>
<feature type="compositionally biased region" description="Basic and acidic residues" evidence="1">
    <location>
        <begin position="73"/>
        <end position="82"/>
    </location>
</feature>
<feature type="region of interest" description="Disordered" evidence="1">
    <location>
        <begin position="1"/>
        <end position="20"/>
    </location>
</feature>
<evidence type="ECO:0000256" key="1">
    <source>
        <dbReference type="SAM" id="MobiDB-lite"/>
    </source>
</evidence>
<evidence type="ECO:0000313" key="2">
    <source>
        <dbReference type="EMBL" id="EET60856.1"/>
    </source>
</evidence>
<accession>C6LFB7</accession>
<feature type="compositionally biased region" description="Basic residues" evidence="1">
    <location>
        <begin position="83"/>
        <end position="92"/>
    </location>
</feature>
<dbReference type="STRING" id="168384.SAMN05660368_04020"/>
<sequence>MSGVNSNYFIQPQAKDNTNGTFKSAVFCYNKYTGDRSIYYFYSRRAGAKNPESEQKRRNQGGNAGIRTGSTEIRAETPEAKGKRQGKGGKKR</sequence>
<organism evidence="2 3">
    <name type="scientific">Marvinbryantia formatexigens DSM 14469</name>
    <dbReference type="NCBI Taxonomy" id="478749"/>
    <lineage>
        <taxon>Bacteria</taxon>
        <taxon>Bacillati</taxon>
        <taxon>Bacillota</taxon>
        <taxon>Clostridia</taxon>
        <taxon>Lachnospirales</taxon>
        <taxon>Lachnospiraceae</taxon>
        <taxon>Marvinbryantia</taxon>
    </lineage>
</organism>
<feature type="region of interest" description="Disordered" evidence="1">
    <location>
        <begin position="46"/>
        <end position="92"/>
    </location>
</feature>